<protein>
    <submittedName>
        <fullName evidence="3">CPBP family intramembrane glutamic endopeptidase</fullName>
        <ecNumber evidence="3">3.4.-.-</ecNumber>
    </submittedName>
</protein>
<feature type="transmembrane region" description="Helical" evidence="1">
    <location>
        <begin position="134"/>
        <end position="151"/>
    </location>
</feature>
<dbReference type="Proteomes" id="UP001601992">
    <property type="component" value="Unassembled WGS sequence"/>
</dbReference>
<evidence type="ECO:0000313" key="4">
    <source>
        <dbReference type="Proteomes" id="UP001601992"/>
    </source>
</evidence>
<keyword evidence="1" id="KW-0472">Membrane</keyword>
<dbReference type="InterPro" id="IPR003675">
    <property type="entry name" value="Rce1/LyrA-like_dom"/>
</dbReference>
<feature type="transmembrane region" description="Helical" evidence="1">
    <location>
        <begin position="7"/>
        <end position="25"/>
    </location>
</feature>
<feature type="domain" description="CAAX prenyl protease 2/Lysostaphin resistance protein A-like" evidence="2">
    <location>
        <begin position="173"/>
        <end position="271"/>
    </location>
</feature>
<gene>
    <name evidence="3" type="ORF">ACFYXQ_13920</name>
</gene>
<keyword evidence="1" id="KW-1133">Transmembrane helix</keyword>
<keyword evidence="1" id="KW-0812">Transmembrane</keyword>
<dbReference type="EC" id="3.4.-.-" evidence="3"/>
<keyword evidence="4" id="KW-1185">Reference proteome</keyword>
<dbReference type="RefSeq" id="WP_387403720.1">
    <property type="nucleotide sequence ID" value="NZ_JBIAQY010000004.1"/>
</dbReference>
<feature type="transmembrane region" description="Helical" evidence="1">
    <location>
        <begin position="69"/>
        <end position="89"/>
    </location>
</feature>
<evidence type="ECO:0000259" key="2">
    <source>
        <dbReference type="Pfam" id="PF02517"/>
    </source>
</evidence>
<feature type="transmembrane region" description="Helical" evidence="1">
    <location>
        <begin position="101"/>
        <end position="122"/>
    </location>
</feature>
<keyword evidence="3" id="KW-0378">Hydrolase</keyword>
<accession>A0ABW6S105</accession>
<reference evidence="3 4" key="1">
    <citation type="submission" date="2024-10" db="EMBL/GenBank/DDBJ databases">
        <title>The Natural Products Discovery Center: Release of the First 8490 Sequenced Strains for Exploring Actinobacteria Biosynthetic Diversity.</title>
        <authorList>
            <person name="Kalkreuter E."/>
            <person name="Kautsar S.A."/>
            <person name="Yang D."/>
            <person name="Bader C.D."/>
            <person name="Teijaro C.N."/>
            <person name="Fluegel L."/>
            <person name="Davis C.M."/>
            <person name="Simpson J.R."/>
            <person name="Lauterbach L."/>
            <person name="Steele A.D."/>
            <person name="Gui C."/>
            <person name="Meng S."/>
            <person name="Li G."/>
            <person name="Viehrig K."/>
            <person name="Ye F."/>
            <person name="Su P."/>
            <person name="Kiefer A.F."/>
            <person name="Nichols A."/>
            <person name="Cepeda A.J."/>
            <person name="Yan W."/>
            <person name="Fan B."/>
            <person name="Jiang Y."/>
            <person name="Adhikari A."/>
            <person name="Zheng C.-J."/>
            <person name="Schuster L."/>
            <person name="Cowan T.M."/>
            <person name="Smanski M.J."/>
            <person name="Chevrette M.G."/>
            <person name="De Carvalho L.P.S."/>
            <person name="Shen B."/>
        </authorList>
    </citation>
    <scope>NUCLEOTIDE SEQUENCE [LARGE SCALE GENOMIC DNA]</scope>
    <source>
        <strain evidence="3 4">NPDC002593</strain>
    </source>
</reference>
<comment type="caution">
    <text evidence="3">The sequence shown here is derived from an EMBL/GenBank/DDBJ whole genome shotgun (WGS) entry which is preliminary data.</text>
</comment>
<evidence type="ECO:0000256" key="1">
    <source>
        <dbReference type="SAM" id="Phobius"/>
    </source>
</evidence>
<organism evidence="3 4">
    <name type="scientific">Nocardia jiangxiensis</name>
    <dbReference type="NCBI Taxonomy" id="282685"/>
    <lineage>
        <taxon>Bacteria</taxon>
        <taxon>Bacillati</taxon>
        <taxon>Actinomycetota</taxon>
        <taxon>Actinomycetes</taxon>
        <taxon>Mycobacteriales</taxon>
        <taxon>Nocardiaceae</taxon>
        <taxon>Nocardia</taxon>
    </lineage>
</organism>
<dbReference type="Pfam" id="PF02517">
    <property type="entry name" value="Rce1-like"/>
    <property type="match status" value="1"/>
</dbReference>
<dbReference type="EMBL" id="JBIAQY010000004">
    <property type="protein sequence ID" value="MFF3568864.1"/>
    <property type="molecule type" value="Genomic_DNA"/>
</dbReference>
<name>A0ABW6S105_9NOCA</name>
<evidence type="ECO:0000313" key="3">
    <source>
        <dbReference type="EMBL" id="MFF3568864.1"/>
    </source>
</evidence>
<feature type="transmembrane region" description="Helical" evidence="1">
    <location>
        <begin position="31"/>
        <end position="48"/>
    </location>
</feature>
<feature type="transmembrane region" description="Helical" evidence="1">
    <location>
        <begin position="229"/>
        <end position="252"/>
    </location>
</feature>
<sequence>MPVRIGRFAVVGAVVAANIALGFALHLGTDAYLLLGIPFTLLFPLVLQRRPIRELWVRDEHPPRIDARVLAIFVVLLIYPTVELVRAVADLITHIEHGGPLDWAVCGYFLVTIPGALAAAWSLRALGRDGWRRALRCTAVAGGTGVLLTLYNTVGFGMPFPSLWPGLLTFAESMLLYVPVVFVMEEVFFRGALDSYLHRPGEPVDGCSAVGLSILWALWHLPVMSTHTGIVRTIILALPLQVLIGVPLSLWWRRSGNLAVPGLAHAFNDAVRQTLLYGH</sequence>
<proteinExistence type="predicted"/>
<dbReference type="GO" id="GO:0016787">
    <property type="term" value="F:hydrolase activity"/>
    <property type="evidence" value="ECO:0007669"/>
    <property type="project" value="UniProtKB-KW"/>
</dbReference>